<protein>
    <submittedName>
        <fullName evidence="1">Uncharacterized protein</fullName>
    </submittedName>
</protein>
<reference evidence="1" key="1">
    <citation type="submission" date="2021-01" db="EMBL/GenBank/DDBJ databases">
        <authorList>
            <person name="Corre E."/>
            <person name="Pelletier E."/>
            <person name="Niang G."/>
            <person name="Scheremetjew M."/>
            <person name="Finn R."/>
            <person name="Kale V."/>
            <person name="Holt S."/>
            <person name="Cochrane G."/>
            <person name="Meng A."/>
            <person name="Brown T."/>
            <person name="Cohen L."/>
        </authorList>
    </citation>
    <scope>NUCLEOTIDE SEQUENCE</scope>
    <source>
        <strain evidence="1">Pbaha01</strain>
    </source>
</reference>
<name>A0A7S0A3W9_9DINO</name>
<evidence type="ECO:0000313" key="1">
    <source>
        <dbReference type="EMBL" id="CAD8352161.1"/>
    </source>
</evidence>
<sequence>MDIFPQRLGPFAMVRAPFEAEDFLIPQLTKDIRAGFYWEMKTGILESHGLRARTSRITGQVSPLHPVQCDAACREGACVPPEAEDFAWSYPVVDWERVESDAYALEDWDSLEASAAMKSFLTVGGFIYFDAAGRIVGTTTPGKPRGGDGDGLHFGAPQRWRHEWTLPLAEQGRFQPVTMRQIVGVGARSFCWLRPDEVIEDGDGQPLPVQPQVPHGGLVYLFREDVMAGEEWDRALDRYFPVAAACDEGCATLAPAASDGDTLSLFRAFSLVEECPNVDPEWAGAGPEPFAEETDQDFDCEIPEECEVPRELSTPALHHRCPEFHASLVRARQASLAVERQRSGEAFEAP</sequence>
<gene>
    <name evidence="1" type="ORF">PBAH0796_LOCUS7528</name>
</gene>
<accession>A0A7S0A3W9</accession>
<proteinExistence type="predicted"/>
<dbReference type="EMBL" id="HBEG01012463">
    <property type="protein sequence ID" value="CAD8352161.1"/>
    <property type="molecule type" value="Transcribed_RNA"/>
</dbReference>
<dbReference type="AlphaFoldDB" id="A0A7S0A3W9"/>
<organism evidence="1">
    <name type="scientific">Pyrodinium bahamense</name>
    <dbReference type="NCBI Taxonomy" id="73915"/>
    <lineage>
        <taxon>Eukaryota</taxon>
        <taxon>Sar</taxon>
        <taxon>Alveolata</taxon>
        <taxon>Dinophyceae</taxon>
        <taxon>Gonyaulacales</taxon>
        <taxon>Pyrocystaceae</taxon>
        <taxon>Pyrodinium</taxon>
    </lineage>
</organism>